<organism evidence="1 2">
    <name type="scientific">Cellulosimicrobium cellulans F16</name>
    <dbReference type="NCBI Taxonomy" id="1350482"/>
    <lineage>
        <taxon>Bacteria</taxon>
        <taxon>Bacillati</taxon>
        <taxon>Actinomycetota</taxon>
        <taxon>Actinomycetes</taxon>
        <taxon>Micrococcales</taxon>
        <taxon>Promicromonosporaceae</taxon>
        <taxon>Cellulosimicrobium</taxon>
    </lineage>
</organism>
<accession>A0A0M0F539</accession>
<proteinExistence type="predicted"/>
<keyword evidence="2" id="KW-1185">Reference proteome</keyword>
<protein>
    <submittedName>
        <fullName evidence="1">Uncharacterized protein</fullName>
    </submittedName>
</protein>
<dbReference type="AlphaFoldDB" id="A0A0M0F539"/>
<dbReference type="Proteomes" id="UP000037387">
    <property type="component" value="Unassembled WGS sequence"/>
</dbReference>
<reference evidence="1 2" key="1">
    <citation type="journal article" date="2015" name="Sci. Rep.">
        <title>Functional and structural properties of a novel cellulosome-like multienzyme complex: efficient glycoside hydrolysis of water-insoluble 7-xylosyl-10-deacetylpaclitaxel.</title>
        <authorList>
            <person name="Dou T.Y."/>
            <person name="Luan H.W."/>
            <person name="Ge G.B."/>
            <person name="Dong M.M."/>
            <person name="Zou H.F."/>
            <person name="He Y.Q."/>
            <person name="Cui P."/>
            <person name="Wang J.Y."/>
            <person name="Hao D.C."/>
            <person name="Yang S.L."/>
            <person name="Yang L."/>
        </authorList>
    </citation>
    <scope>NUCLEOTIDE SEQUENCE [LARGE SCALE GENOMIC DNA]</scope>
    <source>
        <strain evidence="1 2">F16</strain>
    </source>
</reference>
<gene>
    <name evidence="1" type="ORF">M768_13960</name>
</gene>
<evidence type="ECO:0000313" key="1">
    <source>
        <dbReference type="EMBL" id="KON72608.1"/>
    </source>
</evidence>
<dbReference type="EMBL" id="ATNL01000011">
    <property type="protein sequence ID" value="KON72608.1"/>
    <property type="molecule type" value="Genomic_DNA"/>
</dbReference>
<name>A0A0M0F539_CELCE</name>
<comment type="caution">
    <text evidence="1">The sequence shown here is derived from an EMBL/GenBank/DDBJ whole genome shotgun (WGS) entry which is preliminary data.</text>
</comment>
<sequence>MSETPPDPPLLIEPAPDRSPDAVIRGLGFDPAAIQSLVVTPTSVVAVAADYPDPHVEV</sequence>
<dbReference type="PATRIC" id="fig|1350482.3.peg.3128"/>
<dbReference type="RefSeq" id="WP_186008879.1">
    <property type="nucleotide sequence ID" value="NZ_KQ435292.1"/>
</dbReference>
<evidence type="ECO:0000313" key="2">
    <source>
        <dbReference type="Proteomes" id="UP000037387"/>
    </source>
</evidence>